<feature type="region of interest" description="Disordered" evidence="1">
    <location>
        <begin position="271"/>
        <end position="304"/>
    </location>
</feature>
<evidence type="ECO:0000313" key="4">
    <source>
        <dbReference type="Proteomes" id="UP000317318"/>
    </source>
</evidence>
<feature type="compositionally biased region" description="Polar residues" evidence="1">
    <location>
        <begin position="271"/>
        <end position="283"/>
    </location>
</feature>
<dbReference type="Pfam" id="PF16976">
    <property type="entry name" value="RcpC"/>
    <property type="match status" value="1"/>
</dbReference>
<dbReference type="RefSeq" id="WP_145364190.1">
    <property type="nucleotide sequence ID" value="NZ_CP036268.1"/>
</dbReference>
<dbReference type="KEGG" id="svp:Pan189_25320"/>
<sequence length="304" mass="33049">MRFTPALLVLIMFVVVGGLIAAYVAKTIFASEEAPAEEERRTIPMAAGDIKPGTFITEAHIADGLIPPSEIDGSMILRQQVVVGRYAKEAIPARSPFRLGDLQDPGYRPSIQVKEGMRAVSVGISDSSDVVEGLLDPGDFVDVHMTVSNHPDRRIRGGLTMTLFRGVKILAVSSRSGVADSPTAITLELTPEQANIMILARDRGDITLTLNPDGLGTGVVDVPESDRATLEQILGLRPTPEPEPPLEIEHFDGSRRDVLYFNDGRRVWRSQIDTPGNDLNYNPINGRPDREPAPKDEKKVAPTA</sequence>
<feature type="domain" description="SAF" evidence="2">
    <location>
        <begin position="41"/>
        <end position="103"/>
    </location>
</feature>
<gene>
    <name evidence="3" type="ORF">Pan189_25320</name>
</gene>
<accession>A0A517R2P2</accession>
<dbReference type="InterPro" id="IPR017592">
    <property type="entry name" value="Pilus_assmbl_Flp-typ_CpaB"/>
</dbReference>
<dbReference type="CDD" id="cd11614">
    <property type="entry name" value="SAF_CpaB_FlgA_like"/>
    <property type="match status" value="1"/>
</dbReference>
<dbReference type="EMBL" id="CP036268">
    <property type="protein sequence ID" value="QDT38142.1"/>
    <property type="molecule type" value="Genomic_DNA"/>
</dbReference>
<keyword evidence="4" id="KW-1185">Reference proteome</keyword>
<dbReference type="Proteomes" id="UP000317318">
    <property type="component" value="Chromosome"/>
</dbReference>
<protein>
    <recommendedName>
        <fullName evidence="2">SAF domain-containing protein</fullName>
    </recommendedName>
</protein>
<organism evidence="3 4">
    <name type="scientific">Stratiformator vulcanicus</name>
    <dbReference type="NCBI Taxonomy" id="2527980"/>
    <lineage>
        <taxon>Bacteria</taxon>
        <taxon>Pseudomonadati</taxon>
        <taxon>Planctomycetota</taxon>
        <taxon>Planctomycetia</taxon>
        <taxon>Planctomycetales</taxon>
        <taxon>Planctomycetaceae</taxon>
        <taxon>Stratiformator</taxon>
    </lineage>
</organism>
<evidence type="ECO:0000256" key="1">
    <source>
        <dbReference type="SAM" id="MobiDB-lite"/>
    </source>
</evidence>
<dbReference type="InterPro" id="IPR031571">
    <property type="entry name" value="RcpC_dom"/>
</dbReference>
<dbReference type="OrthoDB" id="163768at2"/>
<evidence type="ECO:0000259" key="2">
    <source>
        <dbReference type="SMART" id="SM00858"/>
    </source>
</evidence>
<evidence type="ECO:0000313" key="3">
    <source>
        <dbReference type="EMBL" id="QDT38142.1"/>
    </source>
</evidence>
<dbReference type="NCBIfam" id="TIGR03177">
    <property type="entry name" value="pilus_cpaB"/>
    <property type="match status" value="1"/>
</dbReference>
<dbReference type="AlphaFoldDB" id="A0A517R2P2"/>
<feature type="compositionally biased region" description="Basic and acidic residues" evidence="1">
    <location>
        <begin position="287"/>
        <end position="304"/>
    </location>
</feature>
<reference evidence="3 4" key="1">
    <citation type="submission" date="2019-02" db="EMBL/GenBank/DDBJ databases">
        <title>Deep-cultivation of Planctomycetes and their phenomic and genomic characterization uncovers novel biology.</title>
        <authorList>
            <person name="Wiegand S."/>
            <person name="Jogler M."/>
            <person name="Boedeker C."/>
            <person name="Pinto D."/>
            <person name="Vollmers J."/>
            <person name="Rivas-Marin E."/>
            <person name="Kohn T."/>
            <person name="Peeters S.H."/>
            <person name="Heuer A."/>
            <person name="Rast P."/>
            <person name="Oberbeckmann S."/>
            <person name="Bunk B."/>
            <person name="Jeske O."/>
            <person name="Meyerdierks A."/>
            <person name="Storesund J.E."/>
            <person name="Kallscheuer N."/>
            <person name="Luecker S."/>
            <person name="Lage O.M."/>
            <person name="Pohl T."/>
            <person name="Merkel B.J."/>
            <person name="Hornburger P."/>
            <person name="Mueller R.-W."/>
            <person name="Bruemmer F."/>
            <person name="Labrenz M."/>
            <person name="Spormann A.M."/>
            <person name="Op den Camp H."/>
            <person name="Overmann J."/>
            <person name="Amann R."/>
            <person name="Jetten M.S.M."/>
            <person name="Mascher T."/>
            <person name="Medema M.H."/>
            <person name="Devos D.P."/>
            <person name="Kaster A.-K."/>
            <person name="Ovreas L."/>
            <person name="Rohde M."/>
            <person name="Galperin M.Y."/>
            <person name="Jogler C."/>
        </authorList>
    </citation>
    <scope>NUCLEOTIDE SEQUENCE [LARGE SCALE GENOMIC DNA]</scope>
    <source>
        <strain evidence="3 4">Pan189</strain>
    </source>
</reference>
<dbReference type="SMART" id="SM00858">
    <property type="entry name" value="SAF"/>
    <property type="match status" value="1"/>
</dbReference>
<proteinExistence type="predicted"/>
<dbReference type="InterPro" id="IPR013974">
    <property type="entry name" value="SAF"/>
</dbReference>
<name>A0A517R2P2_9PLAN</name>